<feature type="chain" id="PRO_5022879539" evidence="1">
    <location>
        <begin position="36"/>
        <end position="263"/>
    </location>
</feature>
<keyword evidence="1" id="KW-0732">Signal</keyword>
<sequence>MNKLLLQYTLSLRLLIFTGLTVVQCLLLGASSVQAQAVGDVGIGTNTPYQGAALDISSNTKGLLIPRLTTAQRTTLQNSFGTNQAAANGMMIYNTSSSTFNYWNGTQWRDVGVASTPLNGTQWFVGASIPPGGLAPSLSALGNSGDLYLDGLTGFVYVKQGSSWVPLRVGTANTHVNLKGIKATLPIEAGTVQVVPSLKQSYTVVGALPGGAVSVSPDVELPDGLVIAYARVSAVDTIEIKFVNVTGAAILLPTGNLSIVVTN</sequence>
<dbReference type="KEGG" id="pej:FYC62_01710"/>
<name>A0A5C0VCL5_9SPHI</name>
<evidence type="ECO:0000313" key="2">
    <source>
        <dbReference type="EMBL" id="QEK50525.1"/>
    </source>
</evidence>
<dbReference type="RefSeq" id="WP_149073692.1">
    <property type="nucleotide sequence ID" value="NZ_CP043329.1"/>
</dbReference>
<dbReference type="EMBL" id="CP043329">
    <property type="protein sequence ID" value="QEK50525.1"/>
    <property type="molecule type" value="Genomic_DNA"/>
</dbReference>
<keyword evidence="3" id="KW-1185">Reference proteome</keyword>
<feature type="signal peptide" evidence="1">
    <location>
        <begin position="1"/>
        <end position="35"/>
    </location>
</feature>
<evidence type="ECO:0000313" key="3">
    <source>
        <dbReference type="Proteomes" id="UP000323653"/>
    </source>
</evidence>
<protein>
    <submittedName>
        <fullName evidence="2">Uncharacterized protein</fullName>
    </submittedName>
</protein>
<dbReference type="Proteomes" id="UP000323653">
    <property type="component" value="Chromosome"/>
</dbReference>
<dbReference type="AlphaFoldDB" id="A0A5C0VCL5"/>
<organism evidence="2 3">
    <name type="scientific">Pedobacter aquae</name>
    <dbReference type="NCBI Taxonomy" id="2605747"/>
    <lineage>
        <taxon>Bacteria</taxon>
        <taxon>Pseudomonadati</taxon>
        <taxon>Bacteroidota</taxon>
        <taxon>Sphingobacteriia</taxon>
        <taxon>Sphingobacteriales</taxon>
        <taxon>Sphingobacteriaceae</taxon>
        <taxon>Pedobacter</taxon>
    </lineage>
</organism>
<reference evidence="2 3" key="1">
    <citation type="submission" date="2019-08" db="EMBL/GenBank/DDBJ databases">
        <title>Pedobacter sp. nov., isolated from Han river, South Korea.</title>
        <authorList>
            <person name="Lee D.-H."/>
            <person name="Kim Y.-S."/>
            <person name="Hwang E.-M."/>
            <person name="Le Tran T.C."/>
            <person name="Cha C.-J."/>
        </authorList>
    </citation>
    <scope>NUCLEOTIDE SEQUENCE [LARGE SCALE GENOMIC DNA]</scope>
    <source>
        <strain evidence="2 3">CJ43</strain>
    </source>
</reference>
<accession>A0A5C0VCL5</accession>
<proteinExistence type="predicted"/>
<evidence type="ECO:0000256" key="1">
    <source>
        <dbReference type="SAM" id="SignalP"/>
    </source>
</evidence>
<gene>
    <name evidence="2" type="ORF">FYC62_01710</name>
</gene>